<keyword evidence="2" id="KW-1185">Reference proteome</keyword>
<dbReference type="Proteomes" id="UP000315842">
    <property type="component" value="Unassembled WGS sequence"/>
</dbReference>
<dbReference type="EMBL" id="BJLP01000069">
    <property type="protein sequence ID" value="GEA82569.1"/>
    <property type="molecule type" value="Genomic_DNA"/>
</dbReference>
<evidence type="ECO:0008006" key="3">
    <source>
        <dbReference type="Google" id="ProtNLM"/>
    </source>
</evidence>
<accession>A0A4Y3KDN7</accession>
<dbReference type="RefSeq" id="WP_141322353.1">
    <property type="nucleotide sequence ID" value="NZ_BJLP01000069.1"/>
</dbReference>
<proteinExistence type="predicted"/>
<sequence length="212" mass="21385">MRTRRPVSLAAAALLVAGAAAGLTYALWGAGVTVAASVVRSGTLDLALVGTPTWTETSPDVSPAHAVATRPDGITADHLATPGDSFRVVQRFRPVLQGDNLAARLRVSWDSAPALLPAGGVTATYTVSRPDGVTSAAVPVGTPTLLPGAPDNLTAAEVAAWGTATWAVTVTLTYSGADVMVADTAIASAPTTGLGTVVVTWEQVRDGDGFSP</sequence>
<organism evidence="1 2">
    <name type="scientific">Cellulomonas uda</name>
    <dbReference type="NCBI Taxonomy" id="1714"/>
    <lineage>
        <taxon>Bacteria</taxon>
        <taxon>Bacillati</taxon>
        <taxon>Actinomycetota</taxon>
        <taxon>Actinomycetes</taxon>
        <taxon>Micrococcales</taxon>
        <taxon>Cellulomonadaceae</taxon>
        <taxon>Cellulomonas</taxon>
    </lineage>
</organism>
<protein>
    <recommendedName>
        <fullName evidence="3">Alternate-type signal peptide domain-containing protein</fullName>
    </recommendedName>
</protein>
<evidence type="ECO:0000313" key="1">
    <source>
        <dbReference type="EMBL" id="GEA82569.1"/>
    </source>
</evidence>
<evidence type="ECO:0000313" key="2">
    <source>
        <dbReference type="Proteomes" id="UP000315842"/>
    </source>
</evidence>
<reference evidence="1 2" key="1">
    <citation type="submission" date="2019-06" db="EMBL/GenBank/DDBJ databases">
        <title>Whole genome shotgun sequence of Cellulomonas uda NBRC 3747.</title>
        <authorList>
            <person name="Hosoyama A."/>
            <person name="Uohara A."/>
            <person name="Ohji S."/>
            <person name="Ichikawa N."/>
        </authorList>
    </citation>
    <scope>NUCLEOTIDE SEQUENCE [LARGE SCALE GENOMIC DNA]</scope>
    <source>
        <strain evidence="1 2">NBRC 3747</strain>
    </source>
</reference>
<name>A0A4Y3KDN7_CELUD</name>
<gene>
    <name evidence="1" type="ORF">CUD01_30130</name>
</gene>
<dbReference type="AlphaFoldDB" id="A0A4Y3KDN7"/>
<comment type="caution">
    <text evidence="1">The sequence shown here is derived from an EMBL/GenBank/DDBJ whole genome shotgun (WGS) entry which is preliminary data.</text>
</comment>